<dbReference type="EC" id="5.4.99.-" evidence="1"/>
<proteinExistence type="predicted"/>
<comment type="caution">
    <text evidence="1">The sequence shown here is derived from an EMBL/GenBank/DDBJ whole genome shotgun (WGS) entry which is preliminary data.</text>
</comment>
<dbReference type="Proteomes" id="UP000009328">
    <property type="component" value="Unassembled WGS sequence"/>
</dbReference>
<evidence type="ECO:0000313" key="1">
    <source>
        <dbReference type="EMBL" id="CCH42322.1"/>
    </source>
</evidence>
<keyword evidence="1" id="KW-0413">Isomerase</keyword>
<protein>
    <submittedName>
        <fullName evidence="1">tRNA pseudouridine synthase</fullName>
        <ecNumber evidence="1">5.4.99.-</ecNumber>
    </submittedName>
</protein>
<dbReference type="InParanoid" id="K0KJL9"/>
<accession>K0KJL9</accession>
<dbReference type="HOGENOM" id="CLU_785737_0_0_1"/>
<dbReference type="EMBL" id="CAIF01000040">
    <property type="protein sequence ID" value="CCH42322.1"/>
    <property type="molecule type" value="Genomic_DNA"/>
</dbReference>
<sequence length="380" mass="45120">MTNKLEMFPLEIKVLLLERFLVETNDILNYLQVVPSMNYYFKANFKVVSDEINQRKYNKLPEGCLISYDDFEDLLKALSKHQMFKGIVLMEFYEYIEDFQQLEPDYKLYRVAHERTKFRYTFYGSFFDDGCSYKLTEITQNFCHFDPYHKTSHINFPDIIIYSPEGHLPNTEIEINFLTLKTALYEVPKENSQTFDFNIMYCTALKSLNLLDLHDGFIFPKSFMFPKNLKLSTFHSSYNMEYTSQWLFKPQRVQNLEHLSLEDSRNMNPKTISIIDVNFPKMKEFKVNCYKPRYKSSIIFQKFKADLLENFSISSSNADVKIDDFRAQNIKNFTILANSCTIENLEEPINMDSFKIYVNMQYNGQSIKKRKLNKVNACQN</sequence>
<organism evidence="1 2">
    <name type="scientific">Wickerhamomyces ciferrii (strain ATCC 14091 / BCRC 22168 / CBS 111 / JCM 3599 / NBRC 0793 / NRRL Y-1031 F-60-10)</name>
    <name type="common">Yeast</name>
    <name type="synonym">Pichia ciferrii</name>
    <dbReference type="NCBI Taxonomy" id="1206466"/>
    <lineage>
        <taxon>Eukaryota</taxon>
        <taxon>Fungi</taxon>
        <taxon>Dikarya</taxon>
        <taxon>Ascomycota</taxon>
        <taxon>Saccharomycotina</taxon>
        <taxon>Saccharomycetes</taxon>
        <taxon>Phaffomycetales</taxon>
        <taxon>Wickerhamomycetaceae</taxon>
        <taxon>Wickerhamomyces</taxon>
    </lineage>
</organism>
<evidence type="ECO:0000313" key="2">
    <source>
        <dbReference type="Proteomes" id="UP000009328"/>
    </source>
</evidence>
<name>K0KJL9_WICCF</name>
<keyword evidence="2" id="KW-1185">Reference proteome</keyword>
<gene>
    <name evidence="1" type="ORF">BN7_1866</name>
</gene>
<dbReference type="AlphaFoldDB" id="K0KJL9"/>
<reference evidence="1 2" key="1">
    <citation type="journal article" date="2012" name="Eukaryot. Cell">
        <title>Draft genome sequence of Wickerhamomyces ciferrii NRRL Y-1031 F-60-10.</title>
        <authorList>
            <person name="Schneider J."/>
            <person name="Andrea H."/>
            <person name="Blom J."/>
            <person name="Jaenicke S."/>
            <person name="Ruckert C."/>
            <person name="Schorsch C."/>
            <person name="Szczepanowski R."/>
            <person name="Farwick M."/>
            <person name="Goesmann A."/>
            <person name="Puhler A."/>
            <person name="Schaffer S."/>
            <person name="Tauch A."/>
            <person name="Kohler T."/>
            <person name="Brinkrolf K."/>
        </authorList>
    </citation>
    <scope>NUCLEOTIDE SEQUENCE [LARGE SCALE GENOMIC DNA]</scope>
    <source>
        <strain evidence="2">ATCC 14091 / BCRC 22168 / CBS 111 / JCM 3599 / NBRC 0793 / NRRL Y-1031 F-60-10</strain>
    </source>
</reference>
<dbReference type="GO" id="GO:0016853">
    <property type="term" value="F:isomerase activity"/>
    <property type="evidence" value="ECO:0007669"/>
    <property type="project" value="UniProtKB-KW"/>
</dbReference>